<sequence length="540" mass="62379">MSHTLITNAQIYRPFDLQDNKYYQVRILDHRIVSIEENGYKGKKPDNSFNAKGRVLCPSFKDSHIHFLRYSLMKKERDLRKITTWKHLREQLTDGAEEVALQQNNWLVGRGLMDNKFSDKDKLLTAEDLDKIDIDYPIFLLHQDGHECVLNSKALEIVRKDDLLQKDHDEFIEKDSDGNWTGRFKDTAVHFIKMHFRNKTTKEAKDAIIDGLPHLAEFGITHIDSDDLNYVGDYSKVWKAYSDLDKKGELTCSAYLHHYVFNLEDMKNYIKNYEFRTGDGEGNVRVGAFKIFVDGTYRLHTAALNLPYFDTGTTGTLIYDQNELNKMLSFAEKNKMQVTMHCIGDRAVETALKAIIQANKKEKNPLRHRIIHMQNTRPDLLKMLHSFRIPIETQPGFLQKEYPKYASWLGEDRCEFVQVGKSLIDHDVIFTASSDAPIGPLNPMEHIFSSVNRTDDNGKPEGGWQPQEKITIDEAFHSYCTSPCFLNHTEKSSGRLLPGFDADIILLEENPHEVESISLNKLKVDAVWHKGTQIFDRYNS</sequence>
<comment type="caution">
    <text evidence="2">The sequence shown here is derived from an EMBL/GenBank/DDBJ whole genome shotgun (WGS) entry which is preliminary data.</text>
</comment>
<reference evidence="2 3" key="1">
    <citation type="submission" date="2022-11" db="EMBL/GenBank/DDBJ databases">
        <title>The characterization of three novel Bacteroidetes species and genomic analysis of their roles in tidal elemental geochemical cycles.</title>
        <authorList>
            <person name="Ma K."/>
        </authorList>
    </citation>
    <scope>NUCLEOTIDE SEQUENCE [LARGE SCALE GENOMIC DNA]</scope>
    <source>
        <strain evidence="2 3">M17</strain>
    </source>
</reference>
<dbReference type="PANTHER" id="PTHR22642:SF2">
    <property type="entry name" value="PROTEIN LONG AFTER FAR-RED 3"/>
    <property type="match status" value="1"/>
</dbReference>
<organism evidence="2 3">
    <name type="scientific">Mangrovivirga halotolerans</name>
    <dbReference type="NCBI Taxonomy" id="2993936"/>
    <lineage>
        <taxon>Bacteria</taxon>
        <taxon>Pseudomonadati</taxon>
        <taxon>Bacteroidota</taxon>
        <taxon>Cytophagia</taxon>
        <taxon>Cytophagales</taxon>
        <taxon>Mangrovivirgaceae</taxon>
        <taxon>Mangrovivirga</taxon>
    </lineage>
</organism>
<dbReference type="RefSeq" id="WP_266054890.1">
    <property type="nucleotide sequence ID" value="NZ_JAPFQN010000002.1"/>
</dbReference>
<dbReference type="InterPro" id="IPR011059">
    <property type="entry name" value="Metal-dep_hydrolase_composite"/>
</dbReference>
<name>A0ABT3RLB1_9BACT</name>
<evidence type="ECO:0000313" key="2">
    <source>
        <dbReference type="EMBL" id="MCX2742607.1"/>
    </source>
</evidence>
<accession>A0ABT3RLB1</accession>
<evidence type="ECO:0000259" key="1">
    <source>
        <dbReference type="Pfam" id="PF07969"/>
    </source>
</evidence>
<dbReference type="Proteomes" id="UP001209885">
    <property type="component" value="Unassembled WGS sequence"/>
</dbReference>
<feature type="domain" description="Amidohydrolase 3" evidence="1">
    <location>
        <begin position="50"/>
        <end position="534"/>
    </location>
</feature>
<gene>
    <name evidence="2" type="ORF">OO013_01955</name>
</gene>
<dbReference type="EMBL" id="JAPFQN010000002">
    <property type="protein sequence ID" value="MCX2742607.1"/>
    <property type="molecule type" value="Genomic_DNA"/>
</dbReference>
<protein>
    <submittedName>
        <fullName evidence="2">Amidohydrolase family protein</fullName>
    </submittedName>
</protein>
<keyword evidence="3" id="KW-1185">Reference proteome</keyword>
<dbReference type="PANTHER" id="PTHR22642">
    <property type="entry name" value="IMIDAZOLONEPROPIONASE"/>
    <property type="match status" value="1"/>
</dbReference>
<dbReference type="InterPro" id="IPR013108">
    <property type="entry name" value="Amidohydro_3"/>
</dbReference>
<dbReference type="Pfam" id="PF07969">
    <property type="entry name" value="Amidohydro_3"/>
    <property type="match status" value="1"/>
</dbReference>
<proteinExistence type="predicted"/>
<dbReference type="InterPro" id="IPR032466">
    <property type="entry name" value="Metal_Hydrolase"/>
</dbReference>
<evidence type="ECO:0000313" key="3">
    <source>
        <dbReference type="Proteomes" id="UP001209885"/>
    </source>
</evidence>
<dbReference type="SUPFAM" id="SSF51556">
    <property type="entry name" value="Metallo-dependent hydrolases"/>
    <property type="match status" value="1"/>
</dbReference>
<dbReference type="Gene3D" id="3.10.310.70">
    <property type="match status" value="1"/>
</dbReference>
<dbReference type="Gene3D" id="2.30.40.10">
    <property type="entry name" value="Urease, subunit C, domain 1"/>
    <property type="match status" value="1"/>
</dbReference>
<dbReference type="SUPFAM" id="SSF51338">
    <property type="entry name" value="Composite domain of metallo-dependent hydrolases"/>
    <property type="match status" value="1"/>
</dbReference>
<dbReference type="Gene3D" id="3.20.20.140">
    <property type="entry name" value="Metal-dependent hydrolases"/>
    <property type="match status" value="1"/>
</dbReference>